<evidence type="ECO:0000313" key="3">
    <source>
        <dbReference type="Proteomes" id="UP000075884"/>
    </source>
</evidence>
<keyword evidence="1" id="KW-1133">Transmembrane helix</keyword>
<accession>A0A182N2Y3</accession>
<reference evidence="2" key="2">
    <citation type="submission" date="2020-05" db="UniProtKB">
        <authorList>
            <consortium name="EnsemblMetazoa"/>
        </authorList>
    </citation>
    <scope>IDENTIFICATION</scope>
    <source>
        <strain evidence="2">WRAIR2</strain>
    </source>
</reference>
<dbReference type="Proteomes" id="UP000075884">
    <property type="component" value="Unassembled WGS sequence"/>
</dbReference>
<protein>
    <submittedName>
        <fullName evidence="2">Uncharacterized protein</fullName>
    </submittedName>
</protein>
<dbReference type="AlphaFoldDB" id="A0A182N2Y3"/>
<keyword evidence="1" id="KW-0472">Membrane</keyword>
<organism evidence="2 3">
    <name type="scientific">Anopheles dirus</name>
    <dbReference type="NCBI Taxonomy" id="7168"/>
    <lineage>
        <taxon>Eukaryota</taxon>
        <taxon>Metazoa</taxon>
        <taxon>Ecdysozoa</taxon>
        <taxon>Arthropoda</taxon>
        <taxon>Hexapoda</taxon>
        <taxon>Insecta</taxon>
        <taxon>Pterygota</taxon>
        <taxon>Neoptera</taxon>
        <taxon>Endopterygota</taxon>
        <taxon>Diptera</taxon>
        <taxon>Nematocera</taxon>
        <taxon>Culicoidea</taxon>
        <taxon>Culicidae</taxon>
        <taxon>Anophelinae</taxon>
        <taxon>Anopheles</taxon>
    </lineage>
</organism>
<proteinExistence type="predicted"/>
<feature type="transmembrane region" description="Helical" evidence="1">
    <location>
        <begin position="159"/>
        <end position="179"/>
    </location>
</feature>
<keyword evidence="1" id="KW-0812">Transmembrane</keyword>
<feature type="transmembrane region" description="Helical" evidence="1">
    <location>
        <begin position="111"/>
        <end position="138"/>
    </location>
</feature>
<feature type="transmembrane region" description="Helical" evidence="1">
    <location>
        <begin position="80"/>
        <end position="105"/>
    </location>
</feature>
<evidence type="ECO:0000313" key="2">
    <source>
        <dbReference type="EnsemblMetazoa" id="ADIR001995-PA"/>
    </source>
</evidence>
<sequence>MFDCFCLRPPALVGPADVDENVPFETFPNLQPSSVSPSLLAVAVELLNVYRALLLQALVTHAGWHHRLKWRPLWHIPEYLRINFALAVSLLTVYSCLLASVGLVMTQPQLLWPYVALHLGTFTLELCYLSASVLTTLLARFCRGKPDTIVGRNERTNDWCSSPLMVTLLGLHLSVVVTVCLNTDGPQPD</sequence>
<keyword evidence="3" id="KW-1185">Reference proteome</keyword>
<reference evidence="3" key="1">
    <citation type="submission" date="2013-03" db="EMBL/GenBank/DDBJ databases">
        <title>The Genome Sequence of Anopheles dirus WRAIR2.</title>
        <authorList>
            <consortium name="The Broad Institute Genomics Platform"/>
            <person name="Neafsey D.E."/>
            <person name="Walton C."/>
            <person name="Walker B."/>
            <person name="Young S.K."/>
            <person name="Zeng Q."/>
            <person name="Gargeya S."/>
            <person name="Fitzgerald M."/>
            <person name="Haas B."/>
            <person name="Abouelleil A."/>
            <person name="Allen A.W."/>
            <person name="Alvarado L."/>
            <person name="Arachchi H.M."/>
            <person name="Berlin A.M."/>
            <person name="Chapman S.B."/>
            <person name="Gainer-Dewar J."/>
            <person name="Goldberg J."/>
            <person name="Griggs A."/>
            <person name="Gujja S."/>
            <person name="Hansen M."/>
            <person name="Howarth C."/>
            <person name="Imamovic A."/>
            <person name="Ireland A."/>
            <person name="Larimer J."/>
            <person name="McCowan C."/>
            <person name="Murphy C."/>
            <person name="Pearson M."/>
            <person name="Poon T.W."/>
            <person name="Priest M."/>
            <person name="Roberts A."/>
            <person name="Saif S."/>
            <person name="Shea T."/>
            <person name="Sisk P."/>
            <person name="Sykes S."/>
            <person name="Wortman J."/>
            <person name="Nusbaum C."/>
            <person name="Birren B."/>
        </authorList>
    </citation>
    <scope>NUCLEOTIDE SEQUENCE [LARGE SCALE GENOMIC DNA]</scope>
    <source>
        <strain evidence="3">WRAIR2</strain>
    </source>
</reference>
<evidence type="ECO:0000256" key="1">
    <source>
        <dbReference type="SAM" id="Phobius"/>
    </source>
</evidence>
<dbReference type="VEuPathDB" id="VectorBase:ADIR001995"/>
<dbReference type="EnsemblMetazoa" id="ADIR001995-RA">
    <property type="protein sequence ID" value="ADIR001995-PA"/>
    <property type="gene ID" value="ADIR001995"/>
</dbReference>
<name>A0A182N2Y3_9DIPT</name>